<dbReference type="Pfam" id="PF12671">
    <property type="entry name" value="Amidase_6"/>
    <property type="match status" value="1"/>
</dbReference>
<dbReference type="EMBL" id="AP027141">
    <property type="protein sequence ID" value="BDV31272.1"/>
    <property type="molecule type" value="Genomic_DNA"/>
</dbReference>
<feature type="domain" description="Putative amidase" evidence="2">
    <location>
        <begin position="249"/>
        <end position="396"/>
    </location>
</feature>
<feature type="region of interest" description="Disordered" evidence="1">
    <location>
        <begin position="1"/>
        <end position="21"/>
    </location>
</feature>
<protein>
    <recommendedName>
        <fullName evidence="2">Putative amidase domain-containing protein</fullName>
    </recommendedName>
</protein>
<sequence length="401" mass="41459">MSAAPLETRRSRRRRFHELSRKRRKRLTITTAVSVVTLVVLGVSVSGMIGRAQAMEGYAATAAEIVQLRDGVPIDELTDAVATAQAALAVQSGLPSGKASTALADAATAAEDALATAQTAVQGSAGIDVAHADALATASGVQGRVDALRAAADASTAQLDALTAARTAFVDSAVAGADDVLGDYSDAEKSTEDALYVARETLSTAVDVAAALQTATSAAADVRSSAGGYRAEIAAQVTGSQPTGGDVAAQLEYLLAYATDYNTADWGDDNPSGGDCVNFTSQGLLARGWQMDGTWSSTGPSGGSKAWVLTPAMDEYLQANGFVSHGVDDLDRVRVGDVGIFDWGENGAGRDHTMTVSKVDYTVEGPIISFASHNSDGPYRELISALYEEHSDSTVKIYSIP</sequence>
<dbReference type="InterPro" id="IPR024301">
    <property type="entry name" value="Amidase_6"/>
</dbReference>
<evidence type="ECO:0000256" key="1">
    <source>
        <dbReference type="SAM" id="MobiDB-lite"/>
    </source>
</evidence>
<feature type="compositionally biased region" description="Basic residues" evidence="1">
    <location>
        <begin position="10"/>
        <end position="21"/>
    </location>
</feature>
<keyword evidence="4" id="KW-1185">Reference proteome</keyword>
<organism evidence="3 4">
    <name type="scientific">Microbacterium terricola</name>
    <dbReference type="NCBI Taxonomy" id="344163"/>
    <lineage>
        <taxon>Bacteria</taxon>
        <taxon>Bacillati</taxon>
        <taxon>Actinomycetota</taxon>
        <taxon>Actinomycetes</taxon>
        <taxon>Micrococcales</taxon>
        <taxon>Microbacteriaceae</taxon>
        <taxon>Microbacterium</taxon>
    </lineage>
</organism>
<evidence type="ECO:0000313" key="3">
    <source>
        <dbReference type="EMBL" id="BDV31272.1"/>
    </source>
</evidence>
<evidence type="ECO:0000259" key="2">
    <source>
        <dbReference type="Pfam" id="PF12671"/>
    </source>
</evidence>
<reference evidence="3 4" key="1">
    <citation type="submission" date="2022-12" db="EMBL/GenBank/DDBJ databases">
        <title>Microbacterium terricola strain KV-448 chromosome, complete genome.</title>
        <authorList>
            <person name="Oshima T."/>
            <person name="Moriya T."/>
            <person name="Bessho Y."/>
        </authorList>
    </citation>
    <scope>NUCLEOTIDE SEQUENCE [LARGE SCALE GENOMIC DNA]</scope>
    <source>
        <strain evidence="3 4">KV-448</strain>
    </source>
</reference>
<gene>
    <name evidence="3" type="ORF">Microterr_19320</name>
</gene>
<name>A0ABM8E0F1_9MICO</name>
<evidence type="ECO:0000313" key="4">
    <source>
        <dbReference type="Proteomes" id="UP001317779"/>
    </source>
</evidence>
<dbReference type="Proteomes" id="UP001317779">
    <property type="component" value="Chromosome"/>
</dbReference>
<proteinExistence type="predicted"/>
<accession>A0ABM8E0F1</accession>